<feature type="transmembrane region" description="Helical" evidence="8">
    <location>
        <begin position="531"/>
        <end position="550"/>
    </location>
</feature>
<dbReference type="SUPFAM" id="SSF82866">
    <property type="entry name" value="Multidrug efflux transporter AcrB transmembrane domain"/>
    <property type="match status" value="2"/>
</dbReference>
<evidence type="ECO:0000256" key="3">
    <source>
        <dbReference type="ARBA" id="ARBA00022475"/>
    </source>
</evidence>
<feature type="transmembrane region" description="Helical" evidence="8">
    <location>
        <begin position="590"/>
        <end position="610"/>
    </location>
</feature>
<feature type="transmembrane region" description="Helical" evidence="8">
    <location>
        <begin position="200"/>
        <end position="221"/>
    </location>
</feature>
<dbReference type="PANTHER" id="PTHR33406">
    <property type="entry name" value="MEMBRANE PROTEIN MJ1562-RELATED"/>
    <property type="match status" value="1"/>
</dbReference>
<evidence type="ECO:0000313" key="10">
    <source>
        <dbReference type="EMBL" id="MFD1846111.1"/>
    </source>
</evidence>
<feature type="transmembrane region" description="Helical" evidence="8">
    <location>
        <begin position="631"/>
        <end position="651"/>
    </location>
</feature>
<protein>
    <submittedName>
        <fullName evidence="10">MMPL family transporter</fullName>
    </submittedName>
</protein>
<feature type="transmembrane region" description="Helical" evidence="8">
    <location>
        <begin position="657"/>
        <end position="678"/>
    </location>
</feature>
<proteinExistence type="inferred from homology"/>
<dbReference type="Proteomes" id="UP001597307">
    <property type="component" value="Unassembled WGS sequence"/>
</dbReference>
<gene>
    <name evidence="10" type="ORF">ACFSFX_05815</name>
</gene>
<feature type="transmembrane region" description="Helical" evidence="8">
    <location>
        <begin position="175"/>
        <end position="193"/>
    </location>
</feature>
<accession>A0ABW4Q442</accession>
<dbReference type="PROSITE" id="PS50156">
    <property type="entry name" value="SSD"/>
    <property type="match status" value="1"/>
</dbReference>
<organism evidence="10 11">
    <name type="scientific">Arthrobacter flavus</name>
    <dbReference type="NCBI Taxonomy" id="95172"/>
    <lineage>
        <taxon>Bacteria</taxon>
        <taxon>Bacillati</taxon>
        <taxon>Actinomycetota</taxon>
        <taxon>Actinomycetes</taxon>
        <taxon>Micrococcales</taxon>
        <taxon>Micrococcaceae</taxon>
        <taxon>Arthrobacter</taxon>
    </lineage>
</organism>
<evidence type="ECO:0000256" key="5">
    <source>
        <dbReference type="ARBA" id="ARBA00022989"/>
    </source>
</evidence>
<comment type="caution">
    <text evidence="10">The sequence shown here is derived from an EMBL/GenBank/DDBJ whole genome shotgun (WGS) entry which is preliminary data.</text>
</comment>
<evidence type="ECO:0000256" key="6">
    <source>
        <dbReference type="ARBA" id="ARBA00023136"/>
    </source>
</evidence>
<feature type="region of interest" description="Disordered" evidence="7">
    <location>
        <begin position="703"/>
        <end position="733"/>
    </location>
</feature>
<keyword evidence="11" id="KW-1185">Reference proteome</keyword>
<evidence type="ECO:0000256" key="2">
    <source>
        <dbReference type="ARBA" id="ARBA00010157"/>
    </source>
</evidence>
<keyword evidence="3" id="KW-1003">Cell membrane</keyword>
<feature type="compositionally biased region" description="Basic and acidic residues" evidence="7">
    <location>
        <begin position="722"/>
        <end position="733"/>
    </location>
</feature>
<keyword evidence="6 8" id="KW-0472">Membrane</keyword>
<feature type="transmembrane region" description="Helical" evidence="8">
    <location>
        <begin position="233"/>
        <end position="255"/>
    </location>
</feature>
<dbReference type="InterPro" id="IPR004869">
    <property type="entry name" value="MMPL_dom"/>
</dbReference>
<evidence type="ECO:0000256" key="1">
    <source>
        <dbReference type="ARBA" id="ARBA00004651"/>
    </source>
</evidence>
<dbReference type="Pfam" id="PF03176">
    <property type="entry name" value="MMPL"/>
    <property type="match status" value="2"/>
</dbReference>
<dbReference type="InterPro" id="IPR050545">
    <property type="entry name" value="Mycobact_MmpL"/>
</dbReference>
<feature type="transmembrane region" description="Helical" evidence="8">
    <location>
        <begin position="379"/>
        <end position="397"/>
    </location>
</feature>
<sequence length="733" mass="76358">MHSKWLRVLLPAVVVLIWLVGAAFGGPTFGKLEEVSTNDQASFLPANAESTEAGELQNQFTDSDSLPAVIVVESETEIPPADLGVYEELATSLAAVEGLEAAEAGAPTVIGPVPAEDSFAIQYITFVADDAEIAEVVEALREVLAAEIPDGTTGYVTGPAGFATDLSSAFSGIDGLLLGVALGAVFLILLSVYRSVILPFLVLLTSVFALATSIVLVYALADWGWIQLSGQSQGILFILVIGAATDYALLLVARFREALGEHAAKWDAMRVAYRGSFEPILASGATVIVALLCLLFSDLNSNRSLGPIAAIGILFSLAAALTLLPSLLLLFGRSAFWPLRPKLGSSHVQPEGVNATGLEGLRGIWKMVATLISRHARPVWIASFLVLAAGSLGLFQLQANGVPQSALILTESNAVDGQEALARHFDAGSGSPVSVIAPEQDQDAVLEVVQNQAGIADAAISSESPEPGSDVVVRGGNVLITGTLQSPADSDEAEDVVRELRTALDDASPEALVGGVTAIAIDTNDTAQADLVKIIPIVLAVILVILMLLLRSVVAPVLLILSVVLSFATALGVSALVFNNLLGFEGADASVPLFGFVFLVALGVDYNIFLMTRVREESLRLGTRPGILRGLGVTGGVITSAGVVLAATFAALGVIPILFLAQIAFIVAFGVLLDTLIVRSLLVPALSYDLGHRIWWPSRLGRESGPVHRGGSSGLSGTGSDAHGHRAEPAHRG</sequence>
<comment type="subcellular location">
    <subcellularLocation>
        <location evidence="1">Cell membrane</location>
        <topology evidence="1">Multi-pass membrane protein</topology>
    </subcellularLocation>
</comment>
<evidence type="ECO:0000259" key="9">
    <source>
        <dbReference type="PROSITE" id="PS50156"/>
    </source>
</evidence>
<keyword evidence="5 8" id="KW-1133">Transmembrane helix</keyword>
<reference evidence="11" key="1">
    <citation type="journal article" date="2019" name="Int. J. Syst. Evol. Microbiol.">
        <title>The Global Catalogue of Microorganisms (GCM) 10K type strain sequencing project: providing services to taxonomists for standard genome sequencing and annotation.</title>
        <authorList>
            <consortium name="The Broad Institute Genomics Platform"/>
            <consortium name="The Broad Institute Genome Sequencing Center for Infectious Disease"/>
            <person name="Wu L."/>
            <person name="Ma J."/>
        </authorList>
    </citation>
    <scope>NUCLEOTIDE SEQUENCE [LARGE SCALE GENOMIC DNA]</scope>
    <source>
        <strain evidence="11">JCM 11496</strain>
    </source>
</reference>
<comment type="similarity">
    <text evidence="2">Belongs to the resistance-nodulation-cell division (RND) (TC 2.A.6) family. MmpL subfamily.</text>
</comment>
<feature type="transmembrane region" description="Helical" evidence="8">
    <location>
        <begin position="276"/>
        <end position="297"/>
    </location>
</feature>
<dbReference type="PANTHER" id="PTHR33406:SF6">
    <property type="entry name" value="MEMBRANE PROTEIN YDGH-RELATED"/>
    <property type="match status" value="1"/>
</dbReference>
<dbReference type="EMBL" id="JBHUGA010000011">
    <property type="protein sequence ID" value="MFD1846111.1"/>
    <property type="molecule type" value="Genomic_DNA"/>
</dbReference>
<dbReference type="Gene3D" id="1.20.1640.10">
    <property type="entry name" value="Multidrug efflux transporter AcrB transmembrane domain"/>
    <property type="match status" value="2"/>
</dbReference>
<feature type="transmembrane region" description="Helical" evidence="8">
    <location>
        <begin position="557"/>
        <end position="578"/>
    </location>
</feature>
<evidence type="ECO:0000256" key="8">
    <source>
        <dbReference type="SAM" id="Phobius"/>
    </source>
</evidence>
<evidence type="ECO:0000256" key="4">
    <source>
        <dbReference type="ARBA" id="ARBA00022692"/>
    </source>
</evidence>
<dbReference type="RefSeq" id="WP_343880156.1">
    <property type="nucleotide sequence ID" value="NZ_BAAAIJ010000047.1"/>
</dbReference>
<name>A0ABW4Q442_9MICC</name>
<evidence type="ECO:0000313" key="11">
    <source>
        <dbReference type="Proteomes" id="UP001597307"/>
    </source>
</evidence>
<dbReference type="InterPro" id="IPR000731">
    <property type="entry name" value="SSD"/>
</dbReference>
<evidence type="ECO:0000256" key="7">
    <source>
        <dbReference type="SAM" id="MobiDB-lite"/>
    </source>
</evidence>
<feature type="domain" description="SSD" evidence="9">
    <location>
        <begin position="560"/>
        <end position="688"/>
    </location>
</feature>
<keyword evidence="4 8" id="KW-0812">Transmembrane</keyword>
<feature type="transmembrane region" description="Helical" evidence="8">
    <location>
        <begin position="309"/>
        <end position="332"/>
    </location>
</feature>